<feature type="coiled-coil region" evidence="3">
    <location>
        <begin position="26"/>
        <end position="53"/>
    </location>
</feature>
<keyword evidence="2" id="KW-0597">Phosphoprotein</keyword>
<evidence type="ECO:0000259" key="4">
    <source>
        <dbReference type="PROSITE" id="PS50894"/>
    </source>
</evidence>
<name>A0A327MET4_9PROT</name>
<dbReference type="Pfam" id="PF01627">
    <property type="entry name" value="Hpt"/>
    <property type="match status" value="1"/>
</dbReference>
<dbReference type="OrthoDB" id="7276210at2"/>
<keyword evidence="1" id="KW-0902">Two-component regulatory system</keyword>
<evidence type="ECO:0000256" key="1">
    <source>
        <dbReference type="ARBA" id="ARBA00023012"/>
    </source>
</evidence>
<protein>
    <recommendedName>
        <fullName evidence="4">HPt domain-containing protein</fullName>
    </recommendedName>
</protein>
<proteinExistence type="predicted"/>
<dbReference type="GO" id="GO:0004672">
    <property type="term" value="F:protein kinase activity"/>
    <property type="evidence" value="ECO:0007669"/>
    <property type="project" value="UniProtKB-ARBA"/>
</dbReference>
<dbReference type="Gene3D" id="1.20.120.160">
    <property type="entry name" value="HPT domain"/>
    <property type="match status" value="1"/>
</dbReference>
<dbReference type="Proteomes" id="UP000249065">
    <property type="component" value="Unassembled WGS sequence"/>
</dbReference>
<evidence type="ECO:0000313" key="6">
    <source>
        <dbReference type="Proteomes" id="UP000249065"/>
    </source>
</evidence>
<reference evidence="6" key="1">
    <citation type="submission" date="2018-06" db="EMBL/GenBank/DDBJ databases">
        <authorList>
            <person name="Khan S.A."/>
        </authorList>
    </citation>
    <scope>NUCLEOTIDE SEQUENCE [LARGE SCALE GENOMIC DNA]</scope>
    <source>
        <strain evidence="6">DB-1506</strain>
    </source>
</reference>
<keyword evidence="3" id="KW-0175">Coiled coil</keyword>
<sequence length="122" mass="12759">MRDATHAGVSALDPSIAEQLARDLPAEDFRRILETFEEDLDRLAGELEQAAAAGNDEAYRRAAHNLSGAAAAVGAVMLERAVRGALDPRTGLPPQQLVPAIRAEAAAALRELTALAARHGGA</sequence>
<dbReference type="InterPro" id="IPR036641">
    <property type="entry name" value="HPT_dom_sf"/>
</dbReference>
<dbReference type="GO" id="GO:0000160">
    <property type="term" value="P:phosphorelay signal transduction system"/>
    <property type="evidence" value="ECO:0007669"/>
    <property type="project" value="UniProtKB-KW"/>
</dbReference>
<dbReference type="AlphaFoldDB" id="A0A327MET4"/>
<dbReference type="SUPFAM" id="SSF47226">
    <property type="entry name" value="Histidine-containing phosphotransfer domain, HPT domain"/>
    <property type="match status" value="1"/>
</dbReference>
<organism evidence="5 6">
    <name type="scientific">Roseicella frigidaeris</name>
    <dbReference type="NCBI Taxonomy" id="2230885"/>
    <lineage>
        <taxon>Bacteria</taxon>
        <taxon>Pseudomonadati</taxon>
        <taxon>Pseudomonadota</taxon>
        <taxon>Alphaproteobacteria</taxon>
        <taxon>Acetobacterales</taxon>
        <taxon>Roseomonadaceae</taxon>
        <taxon>Roseicella</taxon>
    </lineage>
</organism>
<keyword evidence="6" id="KW-1185">Reference proteome</keyword>
<accession>A0A327MET4</accession>
<feature type="modified residue" description="Phosphohistidine" evidence="2">
    <location>
        <position position="64"/>
    </location>
</feature>
<evidence type="ECO:0000313" key="5">
    <source>
        <dbReference type="EMBL" id="RAI60563.1"/>
    </source>
</evidence>
<dbReference type="PROSITE" id="PS50894">
    <property type="entry name" value="HPT"/>
    <property type="match status" value="1"/>
</dbReference>
<feature type="domain" description="HPt" evidence="4">
    <location>
        <begin position="25"/>
        <end position="115"/>
    </location>
</feature>
<gene>
    <name evidence="5" type="ORF">DOO78_00010</name>
</gene>
<dbReference type="EMBL" id="QLIX01000001">
    <property type="protein sequence ID" value="RAI60563.1"/>
    <property type="molecule type" value="Genomic_DNA"/>
</dbReference>
<comment type="caution">
    <text evidence="5">The sequence shown here is derived from an EMBL/GenBank/DDBJ whole genome shotgun (WGS) entry which is preliminary data.</text>
</comment>
<evidence type="ECO:0000256" key="2">
    <source>
        <dbReference type="PROSITE-ProRule" id="PRU00110"/>
    </source>
</evidence>
<dbReference type="InterPro" id="IPR008207">
    <property type="entry name" value="Sig_transdc_His_kin_Hpt_dom"/>
</dbReference>
<evidence type="ECO:0000256" key="3">
    <source>
        <dbReference type="SAM" id="Coils"/>
    </source>
</evidence>